<dbReference type="AlphaFoldDB" id="A0A1W1CBK9"/>
<feature type="transmembrane region" description="Helical" evidence="1">
    <location>
        <begin position="6"/>
        <end position="24"/>
    </location>
</feature>
<protein>
    <submittedName>
        <fullName evidence="2">Uncharacterized protein</fullName>
    </submittedName>
</protein>
<name>A0A1W1CBK9_9ZZZZ</name>
<gene>
    <name evidence="2" type="ORF">MNB_SM-4-1666</name>
</gene>
<sequence length="184" mass="22162">MIFGLIVAVLGEFLFALAFGMYTYRLENLPIYVPFGHSMAYVSVYYLVKEPLVKQHKKVIENILYILMILYSTFWFLFANDTLGFICMLMILVLFKRFPHTKLFFLLMYFVIVYLELIGTYYECWVWPNIWFDKITFISSANPPSGISVFYFGFDLACLWLYKYYDTKRWKRMKLFRSARLKRV</sequence>
<organism evidence="2">
    <name type="scientific">hydrothermal vent metagenome</name>
    <dbReference type="NCBI Taxonomy" id="652676"/>
    <lineage>
        <taxon>unclassified sequences</taxon>
        <taxon>metagenomes</taxon>
        <taxon>ecological metagenomes</taxon>
    </lineage>
</organism>
<evidence type="ECO:0000313" key="2">
    <source>
        <dbReference type="EMBL" id="SFV63103.1"/>
    </source>
</evidence>
<keyword evidence="1" id="KW-0472">Membrane</keyword>
<evidence type="ECO:0000256" key="1">
    <source>
        <dbReference type="SAM" id="Phobius"/>
    </source>
</evidence>
<feature type="transmembrane region" description="Helical" evidence="1">
    <location>
        <begin position="63"/>
        <end position="91"/>
    </location>
</feature>
<proteinExistence type="predicted"/>
<accession>A0A1W1CBK9</accession>
<reference evidence="2" key="1">
    <citation type="submission" date="2016-10" db="EMBL/GenBank/DDBJ databases">
        <authorList>
            <person name="de Groot N.N."/>
        </authorList>
    </citation>
    <scope>NUCLEOTIDE SEQUENCE</scope>
</reference>
<feature type="transmembrane region" description="Helical" evidence="1">
    <location>
        <begin position="147"/>
        <end position="165"/>
    </location>
</feature>
<feature type="transmembrane region" description="Helical" evidence="1">
    <location>
        <begin position="103"/>
        <end position="122"/>
    </location>
</feature>
<keyword evidence="1" id="KW-0812">Transmembrane</keyword>
<dbReference type="EMBL" id="FPHF01000069">
    <property type="protein sequence ID" value="SFV63103.1"/>
    <property type="molecule type" value="Genomic_DNA"/>
</dbReference>
<keyword evidence="1" id="KW-1133">Transmembrane helix</keyword>